<reference evidence="1" key="1">
    <citation type="submission" date="2022-03" db="EMBL/GenBank/DDBJ databases">
        <authorList>
            <person name="Lindestad O."/>
        </authorList>
    </citation>
    <scope>NUCLEOTIDE SEQUENCE</scope>
</reference>
<sequence>MVRDSQTETEVCLLRAPSAVSVASGATDRSGNTDNCVEEYVCDVPFAGDIIEPTARHDIIKPTAWAGDKYIRGERI</sequence>
<gene>
    <name evidence="1" type="primary">jg5713</name>
    <name evidence="1" type="ORF">PAEG_LOCUS24709</name>
</gene>
<name>A0A8S4SLN7_9NEOP</name>
<dbReference type="OrthoDB" id="5314041at2759"/>
<keyword evidence="2" id="KW-1185">Reference proteome</keyword>
<accession>A0A8S4SLN7</accession>
<protein>
    <submittedName>
        <fullName evidence="1">Jg5713 protein</fullName>
    </submittedName>
</protein>
<dbReference type="Proteomes" id="UP000838756">
    <property type="component" value="Unassembled WGS sequence"/>
</dbReference>
<dbReference type="EMBL" id="CAKXAJ010026266">
    <property type="protein sequence ID" value="CAH2264894.1"/>
    <property type="molecule type" value="Genomic_DNA"/>
</dbReference>
<organism evidence="1 2">
    <name type="scientific">Pararge aegeria aegeria</name>
    <dbReference type="NCBI Taxonomy" id="348720"/>
    <lineage>
        <taxon>Eukaryota</taxon>
        <taxon>Metazoa</taxon>
        <taxon>Ecdysozoa</taxon>
        <taxon>Arthropoda</taxon>
        <taxon>Hexapoda</taxon>
        <taxon>Insecta</taxon>
        <taxon>Pterygota</taxon>
        <taxon>Neoptera</taxon>
        <taxon>Endopterygota</taxon>
        <taxon>Lepidoptera</taxon>
        <taxon>Glossata</taxon>
        <taxon>Ditrysia</taxon>
        <taxon>Papilionoidea</taxon>
        <taxon>Nymphalidae</taxon>
        <taxon>Satyrinae</taxon>
        <taxon>Satyrini</taxon>
        <taxon>Parargina</taxon>
        <taxon>Pararge</taxon>
    </lineage>
</organism>
<evidence type="ECO:0000313" key="1">
    <source>
        <dbReference type="EMBL" id="CAH2264894.1"/>
    </source>
</evidence>
<dbReference type="AlphaFoldDB" id="A0A8S4SLN7"/>
<evidence type="ECO:0000313" key="2">
    <source>
        <dbReference type="Proteomes" id="UP000838756"/>
    </source>
</evidence>
<comment type="caution">
    <text evidence="1">The sequence shown here is derived from an EMBL/GenBank/DDBJ whole genome shotgun (WGS) entry which is preliminary data.</text>
</comment>
<proteinExistence type="predicted"/>